<reference evidence="3 4" key="1">
    <citation type="submission" date="2018-07" db="EMBL/GenBank/DDBJ databases">
        <title>Halioglobus sp. genome submission.</title>
        <authorList>
            <person name="Ye M.-Q."/>
            <person name="Du Z.-J."/>
        </authorList>
    </citation>
    <scope>NUCLEOTIDE SEQUENCE [LARGE SCALE GENOMIC DNA]</scope>
    <source>
        <strain evidence="3 4">U0301</strain>
    </source>
</reference>
<feature type="domain" description="TauD/TfdA-like" evidence="2">
    <location>
        <begin position="5"/>
        <end position="49"/>
    </location>
</feature>
<evidence type="ECO:0000313" key="4">
    <source>
        <dbReference type="Proteomes" id="UP000265509"/>
    </source>
</evidence>
<comment type="caution">
    <text evidence="3">The sequence shown here is derived from an EMBL/GenBank/DDBJ whole genome shotgun (WGS) entry which is preliminary data.</text>
</comment>
<proteinExistence type="predicted"/>
<dbReference type="InterPro" id="IPR003819">
    <property type="entry name" value="TauD/TfdA-like"/>
</dbReference>
<dbReference type="SUPFAM" id="SSF51197">
    <property type="entry name" value="Clavaminate synthase-like"/>
    <property type="match status" value="1"/>
</dbReference>
<evidence type="ECO:0000259" key="2">
    <source>
        <dbReference type="Pfam" id="PF02668"/>
    </source>
</evidence>
<dbReference type="Proteomes" id="UP000265509">
    <property type="component" value="Unassembled WGS sequence"/>
</dbReference>
<dbReference type="InterPro" id="IPR042098">
    <property type="entry name" value="TauD-like_sf"/>
</dbReference>
<evidence type="ECO:0000313" key="3">
    <source>
        <dbReference type="EMBL" id="RLQ23253.1"/>
    </source>
</evidence>
<dbReference type="RefSeq" id="WP_117953020.1">
    <property type="nucleotide sequence ID" value="NZ_QRAN01000003.1"/>
</dbReference>
<sequence length="53" mass="6070">MTLTVSPLENVGAEISGFDISDPLTDEIKAELKSLWYEHAILLFRDQCVFRRT</sequence>
<name>A0A3L7E406_9GAMM</name>
<organism evidence="3 4">
    <name type="scientific">Seongchinamella sediminis</name>
    <dbReference type="NCBI Taxonomy" id="2283635"/>
    <lineage>
        <taxon>Bacteria</taxon>
        <taxon>Pseudomonadati</taxon>
        <taxon>Pseudomonadota</taxon>
        <taxon>Gammaproteobacteria</taxon>
        <taxon>Cellvibrionales</taxon>
        <taxon>Halieaceae</taxon>
        <taxon>Seongchinamella</taxon>
    </lineage>
</organism>
<dbReference type="EMBL" id="QRAN01000003">
    <property type="protein sequence ID" value="RLQ23253.1"/>
    <property type="molecule type" value="Genomic_DNA"/>
</dbReference>
<protein>
    <recommendedName>
        <fullName evidence="2">TauD/TfdA-like domain-containing protein</fullName>
    </recommendedName>
</protein>
<dbReference type="AlphaFoldDB" id="A0A3L7E406"/>
<keyword evidence="1" id="KW-0560">Oxidoreductase</keyword>
<dbReference type="Gene3D" id="3.60.130.10">
    <property type="entry name" value="Clavaminate synthase-like"/>
    <property type="match status" value="1"/>
</dbReference>
<dbReference type="OrthoDB" id="581608at2"/>
<evidence type="ECO:0000256" key="1">
    <source>
        <dbReference type="ARBA" id="ARBA00023002"/>
    </source>
</evidence>
<keyword evidence="4" id="KW-1185">Reference proteome</keyword>
<gene>
    <name evidence="3" type="ORF">DWB85_04625</name>
</gene>
<dbReference type="GO" id="GO:0016706">
    <property type="term" value="F:2-oxoglutarate-dependent dioxygenase activity"/>
    <property type="evidence" value="ECO:0007669"/>
    <property type="project" value="UniProtKB-ARBA"/>
</dbReference>
<dbReference type="Pfam" id="PF02668">
    <property type="entry name" value="TauD"/>
    <property type="match status" value="1"/>
</dbReference>
<accession>A0A3L7E406</accession>